<organism evidence="2 3">
    <name type="scientific">Brachyspira innocens</name>
    <dbReference type="NCBI Taxonomy" id="13264"/>
    <lineage>
        <taxon>Bacteria</taxon>
        <taxon>Pseudomonadati</taxon>
        <taxon>Spirochaetota</taxon>
        <taxon>Spirochaetia</taxon>
        <taxon>Brachyspirales</taxon>
        <taxon>Brachyspiraceae</taxon>
        <taxon>Brachyspira</taxon>
    </lineage>
</organism>
<evidence type="ECO:0000256" key="1">
    <source>
        <dbReference type="SAM" id="SignalP"/>
    </source>
</evidence>
<evidence type="ECO:0000313" key="3">
    <source>
        <dbReference type="Proteomes" id="UP001175147"/>
    </source>
</evidence>
<gene>
    <name evidence="2" type="ORF">Q5M86_09295</name>
</gene>
<evidence type="ECO:0000313" key="2">
    <source>
        <dbReference type="EMBL" id="MDO7020967.1"/>
    </source>
</evidence>
<sequence>MKKSVIKIILSLTALIFAVSCGNDANQSTNPDTDYTTDSFYVSEDSYTLGNEHDIIEVDTDASYSQVKKQAKYKFSINPSDASCSVTIANITIKGTGTITDVNLSASDLSVPSYIKNGEEVSVSLTSSGINKFKSSPKTQKAVYTVTLEFKNGESTKNVDIDITVIPVKIITKAEIENMIQTLGTSGTVSLTDGIIPRAEFNFYTFSLTSSGSSFTATSEYTFNNTQFGASGIKYDLQSQIEKSSSFKTLAGLTLDYNSVTTSITGANKNLAITFKFGLKTGYALDSSSSFITTSGMKITLIIKNNTWK</sequence>
<dbReference type="Proteomes" id="UP001175147">
    <property type="component" value="Unassembled WGS sequence"/>
</dbReference>
<evidence type="ECO:0008006" key="4">
    <source>
        <dbReference type="Google" id="ProtNLM"/>
    </source>
</evidence>
<feature type="signal peptide" evidence="1">
    <location>
        <begin position="1"/>
        <end position="25"/>
    </location>
</feature>
<proteinExistence type="predicted"/>
<protein>
    <recommendedName>
        <fullName evidence="4">Lipoprotein</fullName>
    </recommendedName>
</protein>
<dbReference type="EMBL" id="JAUPBM010000121">
    <property type="protein sequence ID" value="MDO7020967.1"/>
    <property type="molecule type" value="Genomic_DNA"/>
</dbReference>
<name>A0ABT8Z036_9SPIR</name>
<keyword evidence="1" id="KW-0732">Signal</keyword>
<feature type="chain" id="PRO_5045841901" description="Lipoprotein" evidence="1">
    <location>
        <begin position="26"/>
        <end position="309"/>
    </location>
</feature>
<reference evidence="2" key="1">
    <citation type="submission" date="2023-07" db="EMBL/GenBank/DDBJ databases">
        <title>Mucosal microbiota of week-old chicken and adult hens.</title>
        <authorList>
            <person name="Volf J."/>
            <person name="Karasova D."/>
            <person name="Crhanova M."/>
            <person name="Faldynova M."/>
            <person name="Prikrylova H."/>
            <person name="Zeman M."/>
            <person name="Babak V."/>
            <person name="Rajova J."/>
            <person name="Rychlik I."/>
        </authorList>
    </citation>
    <scope>NUCLEOTIDE SEQUENCE</scope>
    <source>
        <strain evidence="2">ET902</strain>
    </source>
</reference>
<dbReference type="RefSeq" id="WP_304386009.1">
    <property type="nucleotide sequence ID" value="NZ_JAUPBL010000105.1"/>
</dbReference>
<keyword evidence="3" id="KW-1185">Reference proteome</keyword>
<comment type="caution">
    <text evidence="2">The sequence shown here is derived from an EMBL/GenBank/DDBJ whole genome shotgun (WGS) entry which is preliminary data.</text>
</comment>
<dbReference type="PROSITE" id="PS51257">
    <property type="entry name" value="PROKAR_LIPOPROTEIN"/>
    <property type="match status" value="1"/>
</dbReference>
<accession>A0ABT8Z036</accession>